<keyword evidence="3" id="KW-1185">Reference proteome</keyword>
<feature type="compositionally biased region" description="Polar residues" evidence="1">
    <location>
        <begin position="41"/>
        <end position="56"/>
    </location>
</feature>
<reference evidence="2 3" key="1">
    <citation type="submission" date="2020-02" db="EMBL/GenBank/DDBJ databases">
        <title>Draft genome sequence of Haematococcus lacustris strain NIES-144.</title>
        <authorList>
            <person name="Morimoto D."/>
            <person name="Nakagawa S."/>
            <person name="Yoshida T."/>
            <person name="Sawayama S."/>
        </authorList>
    </citation>
    <scope>NUCLEOTIDE SEQUENCE [LARGE SCALE GENOMIC DNA]</scope>
    <source>
        <strain evidence="2 3">NIES-144</strain>
    </source>
</reference>
<protein>
    <submittedName>
        <fullName evidence="2">Uncharacterized protein</fullName>
    </submittedName>
</protein>
<evidence type="ECO:0000256" key="1">
    <source>
        <dbReference type="SAM" id="MobiDB-lite"/>
    </source>
</evidence>
<organism evidence="2 3">
    <name type="scientific">Haematococcus lacustris</name>
    <name type="common">Green alga</name>
    <name type="synonym">Haematococcus pluvialis</name>
    <dbReference type="NCBI Taxonomy" id="44745"/>
    <lineage>
        <taxon>Eukaryota</taxon>
        <taxon>Viridiplantae</taxon>
        <taxon>Chlorophyta</taxon>
        <taxon>core chlorophytes</taxon>
        <taxon>Chlorophyceae</taxon>
        <taxon>CS clade</taxon>
        <taxon>Chlamydomonadales</taxon>
        <taxon>Haematococcaceae</taxon>
        <taxon>Haematococcus</taxon>
    </lineage>
</organism>
<name>A0A699YKN4_HAELA</name>
<feature type="region of interest" description="Disordered" evidence="1">
    <location>
        <begin position="1"/>
        <end position="56"/>
    </location>
</feature>
<accession>A0A699YKN4</accession>
<dbReference type="AlphaFoldDB" id="A0A699YKN4"/>
<proteinExistence type="predicted"/>
<gene>
    <name evidence="2" type="ORF">HaLaN_06203</name>
</gene>
<evidence type="ECO:0000313" key="2">
    <source>
        <dbReference type="EMBL" id="GFH10817.1"/>
    </source>
</evidence>
<comment type="caution">
    <text evidence="2">The sequence shown here is derived from an EMBL/GenBank/DDBJ whole genome shotgun (WGS) entry which is preliminary data.</text>
</comment>
<evidence type="ECO:0000313" key="3">
    <source>
        <dbReference type="Proteomes" id="UP000485058"/>
    </source>
</evidence>
<sequence>MFPFSSSEEKEGGGQAGPSKTRAAQLPRKPQLPRGRWLEPGQSQAWMQLQQVPARA</sequence>
<dbReference type="EMBL" id="BLLF01000350">
    <property type="protein sequence ID" value="GFH10817.1"/>
    <property type="molecule type" value="Genomic_DNA"/>
</dbReference>
<dbReference type="Proteomes" id="UP000485058">
    <property type="component" value="Unassembled WGS sequence"/>
</dbReference>